<keyword evidence="1" id="KW-1133">Transmembrane helix</keyword>
<evidence type="ECO:0000313" key="3">
    <source>
        <dbReference type="EMBL" id="KAF2282130.1"/>
    </source>
</evidence>
<dbReference type="InterPro" id="IPR005265">
    <property type="entry name" value="HemJ-like"/>
</dbReference>
<accession>A0A6A6JZY3</accession>
<proteinExistence type="predicted"/>
<keyword evidence="1" id="KW-0812">Transmembrane</keyword>
<sequence length="296" mass="33401">MLSLMERRLLLYIMNPAMLATLVTGILLAVAEGYYVFLWFKVKFMLVLAMLTIHALLAQHGKNLSRNECKRSSLYFRILNEAVTALMVAIVIMVMLRIRALYALYRCKKVAAVVTPTLDAGFTACDFQLKSTDGAYYSLDNFHNSNALLVMFICNHCPYVKAVIKHLVHEVKLLMTDFGVGAVAIMPNDTGAYPEDSYDKMVALAQSLAFPFPYVIDEDQSVARSYGAVCTPDFFCFNREMKLCYRGRFDDPNKDWELSPNDKSELFEAVRFIAETGKVPDDQVPSIGCSIKWRSG</sequence>
<dbReference type="AlphaFoldDB" id="A0A6A6JZY3"/>
<feature type="transmembrane region" description="Helical" evidence="1">
    <location>
        <begin position="78"/>
        <end position="98"/>
    </location>
</feature>
<dbReference type="InterPro" id="IPR000866">
    <property type="entry name" value="AhpC/TSA"/>
</dbReference>
<dbReference type="GO" id="GO:0016491">
    <property type="term" value="F:oxidoreductase activity"/>
    <property type="evidence" value="ECO:0007669"/>
    <property type="project" value="InterPro"/>
</dbReference>
<dbReference type="InterPro" id="IPR047262">
    <property type="entry name" value="PRX-like1"/>
</dbReference>
<organism evidence="3 4">
    <name type="scientific">Hevea brasiliensis</name>
    <name type="common">Para rubber tree</name>
    <name type="synonym">Siphonia brasiliensis</name>
    <dbReference type="NCBI Taxonomy" id="3981"/>
    <lineage>
        <taxon>Eukaryota</taxon>
        <taxon>Viridiplantae</taxon>
        <taxon>Streptophyta</taxon>
        <taxon>Embryophyta</taxon>
        <taxon>Tracheophyta</taxon>
        <taxon>Spermatophyta</taxon>
        <taxon>Magnoliopsida</taxon>
        <taxon>eudicotyledons</taxon>
        <taxon>Gunneridae</taxon>
        <taxon>Pentapetalae</taxon>
        <taxon>rosids</taxon>
        <taxon>fabids</taxon>
        <taxon>Malpighiales</taxon>
        <taxon>Euphorbiaceae</taxon>
        <taxon>Crotonoideae</taxon>
        <taxon>Micrandreae</taxon>
        <taxon>Hevea</taxon>
    </lineage>
</organism>
<feature type="transmembrane region" description="Helical" evidence="1">
    <location>
        <begin position="9"/>
        <end position="30"/>
    </location>
</feature>
<dbReference type="Pfam" id="PF00578">
    <property type="entry name" value="AhpC-TSA"/>
    <property type="match status" value="1"/>
</dbReference>
<dbReference type="PROSITE" id="PS51352">
    <property type="entry name" value="THIOREDOXIN_2"/>
    <property type="match status" value="1"/>
</dbReference>
<dbReference type="Proteomes" id="UP000467840">
    <property type="component" value="Unassembled WGS sequence"/>
</dbReference>
<evidence type="ECO:0000259" key="2">
    <source>
        <dbReference type="PROSITE" id="PS51352"/>
    </source>
</evidence>
<feature type="transmembrane region" description="Helical" evidence="1">
    <location>
        <begin position="36"/>
        <end position="57"/>
    </location>
</feature>
<dbReference type="InterPro" id="IPR013766">
    <property type="entry name" value="Thioredoxin_domain"/>
</dbReference>
<evidence type="ECO:0000256" key="1">
    <source>
        <dbReference type="SAM" id="Phobius"/>
    </source>
</evidence>
<feature type="domain" description="Thioredoxin" evidence="2">
    <location>
        <begin position="118"/>
        <end position="275"/>
    </location>
</feature>
<keyword evidence="1" id="KW-0472">Membrane</keyword>
<gene>
    <name evidence="3" type="ORF">GH714_042954</name>
</gene>
<protein>
    <recommendedName>
        <fullName evidence="2">Thioredoxin domain-containing protein</fullName>
    </recommendedName>
</protein>
<dbReference type="EMBL" id="JAAGAX010000511">
    <property type="protein sequence ID" value="KAF2282130.1"/>
    <property type="molecule type" value="Genomic_DNA"/>
</dbReference>
<evidence type="ECO:0000313" key="4">
    <source>
        <dbReference type="Proteomes" id="UP000467840"/>
    </source>
</evidence>
<dbReference type="PANTHER" id="PTHR43640">
    <property type="entry name" value="OS07G0260300 PROTEIN"/>
    <property type="match status" value="1"/>
</dbReference>
<dbReference type="InterPro" id="IPR036249">
    <property type="entry name" value="Thioredoxin-like_sf"/>
</dbReference>
<reference evidence="3 4" key="1">
    <citation type="journal article" date="2020" name="Mol. Plant">
        <title>The Chromosome-Based Rubber Tree Genome Provides New Insights into Spurge Genome Evolution and Rubber Biosynthesis.</title>
        <authorList>
            <person name="Liu J."/>
            <person name="Shi C."/>
            <person name="Shi C.C."/>
            <person name="Li W."/>
            <person name="Zhang Q.J."/>
            <person name="Zhang Y."/>
            <person name="Li K."/>
            <person name="Lu H.F."/>
            <person name="Shi C."/>
            <person name="Zhu S.T."/>
            <person name="Xiao Z.Y."/>
            <person name="Nan H."/>
            <person name="Yue Y."/>
            <person name="Zhu X.G."/>
            <person name="Wu Y."/>
            <person name="Hong X.N."/>
            <person name="Fan G.Y."/>
            <person name="Tong Y."/>
            <person name="Zhang D."/>
            <person name="Mao C.L."/>
            <person name="Liu Y.L."/>
            <person name="Hao S.J."/>
            <person name="Liu W.Q."/>
            <person name="Lv M.Q."/>
            <person name="Zhang H.B."/>
            <person name="Liu Y."/>
            <person name="Hu-Tang G.R."/>
            <person name="Wang J.P."/>
            <person name="Wang J.H."/>
            <person name="Sun Y.H."/>
            <person name="Ni S.B."/>
            <person name="Chen W.B."/>
            <person name="Zhang X.C."/>
            <person name="Jiao Y.N."/>
            <person name="Eichler E.E."/>
            <person name="Li G.H."/>
            <person name="Liu X."/>
            <person name="Gao L.Z."/>
        </authorList>
    </citation>
    <scope>NUCLEOTIDE SEQUENCE [LARGE SCALE GENOMIC DNA]</scope>
    <source>
        <strain evidence="4">cv. GT1</strain>
        <tissue evidence="3">Leaf</tissue>
    </source>
</reference>
<dbReference type="GO" id="GO:0016209">
    <property type="term" value="F:antioxidant activity"/>
    <property type="evidence" value="ECO:0007669"/>
    <property type="project" value="InterPro"/>
</dbReference>
<name>A0A6A6JZY3_HEVBR</name>
<dbReference type="CDD" id="cd02969">
    <property type="entry name" value="PRX_like1"/>
    <property type="match status" value="1"/>
</dbReference>
<comment type="caution">
    <text evidence="3">The sequence shown here is derived from an EMBL/GenBank/DDBJ whole genome shotgun (WGS) entry which is preliminary data.</text>
</comment>
<dbReference type="SUPFAM" id="SSF52833">
    <property type="entry name" value="Thioredoxin-like"/>
    <property type="match status" value="1"/>
</dbReference>
<keyword evidence="4" id="KW-1185">Reference proteome</keyword>
<dbReference type="PANTHER" id="PTHR43640:SF1">
    <property type="entry name" value="THIOREDOXIN-DEPENDENT PEROXIREDOXIN"/>
    <property type="match status" value="1"/>
</dbReference>
<dbReference type="Pfam" id="PF03653">
    <property type="entry name" value="UPF0093"/>
    <property type="match status" value="1"/>
</dbReference>
<dbReference type="Gene3D" id="3.40.30.10">
    <property type="entry name" value="Glutaredoxin"/>
    <property type="match status" value="1"/>
</dbReference>